<name>A0A1Y2A2R7_9PLEO</name>
<feature type="compositionally biased region" description="Polar residues" evidence="1">
    <location>
        <begin position="18"/>
        <end position="27"/>
    </location>
</feature>
<reference evidence="2 3" key="1">
    <citation type="submission" date="2016-07" db="EMBL/GenBank/DDBJ databases">
        <title>Pervasive Adenine N6-methylation of Active Genes in Fungi.</title>
        <authorList>
            <consortium name="DOE Joint Genome Institute"/>
            <person name="Mondo S.J."/>
            <person name="Dannebaum R.O."/>
            <person name="Kuo R.C."/>
            <person name="Labutti K."/>
            <person name="Haridas S."/>
            <person name="Kuo A."/>
            <person name="Salamov A."/>
            <person name="Ahrendt S.R."/>
            <person name="Lipzen A."/>
            <person name="Sullivan W."/>
            <person name="Andreopoulos W.B."/>
            <person name="Clum A."/>
            <person name="Lindquist E."/>
            <person name="Daum C."/>
            <person name="Ramamoorthy G.K."/>
            <person name="Gryganskyi A."/>
            <person name="Culley D."/>
            <person name="Magnuson J.K."/>
            <person name="James T.Y."/>
            <person name="O'Malley M.A."/>
            <person name="Stajich J.E."/>
            <person name="Spatafora J.W."/>
            <person name="Visel A."/>
            <person name="Grigoriev I.V."/>
        </authorList>
    </citation>
    <scope>NUCLEOTIDE SEQUENCE [LARGE SCALE GENOMIC DNA]</scope>
    <source>
        <strain evidence="2 3">CBS 115471</strain>
    </source>
</reference>
<protein>
    <submittedName>
        <fullName evidence="2">Uncharacterized protein</fullName>
    </submittedName>
</protein>
<accession>A0A1Y2A2R7</accession>
<keyword evidence="3" id="KW-1185">Reference proteome</keyword>
<dbReference type="Proteomes" id="UP000193144">
    <property type="component" value="Unassembled WGS sequence"/>
</dbReference>
<gene>
    <name evidence="2" type="ORF">BCR34DRAFT_597492</name>
</gene>
<evidence type="ECO:0000313" key="3">
    <source>
        <dbReference type="Proteomes" id="UP000193144"/>
    </source>
</evidence>
<evidence type="ECO:0000313" key="2">
    <source>
        <dbReference type="EMBL" id="ORY16796.1"/>
    </source>
</evidence>
<feature type="region of interest" description="Disordered" evidence="1">
    <location>
        <begin position="1"/>
        <end position="62"/>
    </location>
</feature>
<sequence>MEFDNYSSVPPVLRRSSTHPCRSSNTFAPDLTGLPRTERLVPNSHATSNGQHPPADSFRLGTTRFDNPVAQIARSAGFRPPFQGYRDRAIQMLGYQDMNNQGADSGMAQMRPLTFAHNHHRPPLSSSSAADHSRVSSTGSIRSHSDHSNITVPHRPHVSLDDSFNMHPGYDNITIAQPIIQSKARHKLEQWLQKHDWDPKGSVPSGVIPNDFLNEKNQLVLNGRPISMHLEGSSLSVLRELRPQLQPVRSDTMDGIHGLPHL</sequence>
<evidence type="ECO:0000256" key="1">
    <source>
        <dbReference type="SAM" id="MobiDB-lite"/>
    </source>
</evidence>
<feature type="region of interest" description="Disordered" evidence="1">
    <location>
        <begin position="117"/>
        <end position="157"/>
    </location>
</feature>
<organism evidence="2 3">
    <name type="scientific">Clohesyomyces aquaticus</name>
    <dbReference type="NCBI Taxonomy" id="1231657"/>
    <lineage>
        <taxon>Eukaryota</taxon>
        <taxon>Fungi</taxon>
        <taxon>Dikarya</taxon>
        <taxon>Ascomycota</taxon>
        <taxon>Pezizomycotina</taxon>
        <taxon>Dothideomycetes</taxon>
        <taxon>Pleosporomycetidae</taxon>
        <taxon>Pleosporales</taxon>
        <taxon>Lindgomycetaceae</taxon>
        <taxon>Clohesyomyces</taxon>
    </lineage>
</organism>
<dbReference type="EMBL" id="MCFA01000016">
    <property type="protein sequence ID" value="ORY16796.1"/>
    <property type="molecule type" value="Genomic_DNA"/>
</dbReference>
<proteinExistence type="predicted"/>
<comment type="caution">
    <text evidence="2">The sequence shown here is derived from an EMBL/GenBank/DDBJ whole genome shotgun (WGS) entry which is preliminary data.</text>
</comment>
<dbReference type="AlphaFoldDB" id="A0A1Y2A2R7"/>